<evidence type="ECO:0000313" key="1">
    <source>
        <dbReference type="EMBL" id="PNX56421.1"/>
    </source>
</evidence>
<accession>A0A2K3JQV8</accession>
<reference evidence="1 2" key="2">
    <citation type="journal article" date="2017" name="Front. Plant Sci.">
        <title>Gene Classification and Mining of Molecular Markers Useful in Red Clover (Trifolium pratense) Breeding.</title>
        <authorList>
            <person name="Istvanek J."/>
            <person name="Dluhosova J."/>
            <person name="Dluhos P."/>
            <person name="Patkova L."/>
            <person name="Nedelnik J."/>
            <person name="Repkova J."/>
        </authorList>
    </citation>
    <scope>NUCLEOTIDE SEQUENCE [LARGE SCALE GENOMIC DNA]</scope>
    <source>
        <strain evidence="2">cv. Tatra</strain>
        <tissue evidence="1">Young leaves</tissue>
    </source>
</reference>
<protein>
    <submittedName>
        <fullName evidence="1">Uncharacterized protein</fullName>
    </submittedName>
</protein>
<dbReference type="EMBL" id="ASHM01119490">
    <property type="protein sequence ID" value="PNX56421.1"/>
    <property type="molecule type" value="Genomic_DNA"/>
</dbReference>
<reference evidence="1 2" key="1">
    <citation type="journal article" date="2014" name="Am. J. Bot.">
        <title>Genome assembly and annotation for red clover (Trifolium pratense; Fabaceae).</title>
        <authorList>
            <person name="Istvanek J."/>
            <person name="Jaros M."/>
            <person name="Krenek A."/>
            <person name="Repkova J."/>
        </authorList>
    </citation>
    <scope>NUCLEOTIDE SEQUENCE [LARGE SCALE GENOMIC DNA]</scope>
    <source>
        <strain evidence="2">cv. Tatra</strain>
        <tissue evidence="1">Young leaves</tissue>
    </source>
</reference>
<dbReference type="AlphaFoldDB" id="A0A2K3JQV8"/>
<name>A0A2K3JQV8_TRIPR</name>
<organism evidence="1 2">
    <name type="scientific">Trifolium pratense</name>
    <name type="common">Red clover</name>
    <dbReference type="NCBI Taxonomy" id="57577"/>
    <lineage>
        <taxon>Eukaryota</taxon>
        <taxon>Viridiplantae</taxon>
        <taxon>Streptophyta</taxon>
        <taxon>Embryophyta</taxon>
        <taxon>Tracheophyta</taxon>
        <taxon>Spermatophyta</taxon>
        <taxon>Magnoliopsida</taxon>
        <taxon>eudicotyledons</taxon>
        <taxon>Gunneridae</taxon>
        <taxon>Pentapetalae</taxon>
        <taxon>rosids</taxon>
        <taxon>fabids</taxon>
        <taxon>Fabales</taxon>
        <taxon>Fabaceae</taxon>
        <taxon>Papilionoideae</taxon>
        <taxon>50 kb inversion clade</taxon>
        <taxon>NPAAA clade</taxon>
        <taxon>Hologalegina</taxon>
        <taxon>IRL clade</taxon>
        <taxon>Trifolieae</taxon>
        <taxon>Trifolium</taxon>
    </lineage>
</organism>
<comment type="caution">
    <text evidence="1">The sequence shown here is derived from an EMBL/GenBank/DDBJ whole genome shotgun (WGS) entry which is preliminary data.</text>
</comment>
<sequence>MIEDVFYVNVKHGDGSVETEVNAVHDSKKTSVEDKEFADVNSLKTLAVLSVLQMIWWPIL</sequence>
<dbReference type="Proteomes" id="UP000236291">
    <property type="component" value="Unassembled WGS sequence"/>
</dbReference>
<gene>
    <name evidence="1" type="ORF">L195_g058198</name>
</gene>
<feature type="non-terminal residue" evidence="1">
    <location>
        <position position="60"/>
    </location>
</feature>
<proteinExistence type="predicted"/>
<evidence type="ECO:0000313" key="2">
    <source>
        <dbReference type="Proteomes" id="UP000236291"/>
    </source>
</evidence>